<proteinExistence type="predicted"/>
<dbReference type="EMBL" id="CAADFA010000190">
    <property type="protein sequence ID" value="VFJ57004.1"/>
    <property type="molecule type" value="Genomic_DNA"/>
</dbReference>
<evidence type="ECO:0000313" key="3">
    <source>
        <dbReference type="EMBL" id="VFK11507.1"/>
    </source>
</evidence>
<gene>
    <name evidence="2" type="ORF">BECKFM1743A_GA0114220_101813</name>
    <name evidence="3" type="ORF">BECKFM1743B_GA0114221_101872</name>
    <name evidence="1" type="ORF">BECKFM1743C_GA0114222_101902</name>
</gene>
<dbReference type="EMBL" id="CAADEZ010000181">
    <property type="protein sequence ID" value="VFJ57048.1"/>
    <property type="molecule type" value="Genomic_DNA"/>
</dbReference>
<organism evidence="2">
    <name type="scientific">Candidatus Kentrum sp. FM</name>
    <dbReference type="NCBI Taxonomy" id="2126340"/>
    <lineage>
        <taxon>Bacteria</taxon>
        <taxon>Pseudomonadati</taxon>
        <taxon>Pseudomonadota</taxon>
        <taxon>Gammaproteobacteria</taxon>
        <taxon>Candidatus Kentrum</taxon>
    </lineage>
</organism>
<reference evidence="2" key="1">
    <citation type="submission" date="2019-02" db="EMBL/GenBank/DDBJ databases">
        <authorList>
            <person name="Gruber-Vodicka R. H."/>
            <person name="Seah K. B. B."/>
        </authorList>
    </citation>
    <scope>NUCLEOTIDE SEQUENCE</scope>
    <source>
        <strain evidence="2">BECK_BZ163</strain>
        <strain evidence="3">BECK_BZ164</strain>
        <strain evidence="1">BECK_BZ165</strain>
    </source>
</reference>
<sequence>MRFLENGPRIPDELLTARDEGRVVFFCGAGVSMARAGLPNFLDLAGKVMEGLGVCADSPARKLLNESTELGIRVGADGLIPADRIFGLLEREFLPRDLESQVAKILKPSPGVDWSAHRTLLDLATTPEGKIRLVTTNFDRLFEDACRDKPRTWIAPHLPDPARREEINGIVYLHGRANAEYSGSEAVGGFVLSSAQFGRAYLAEGWATRFFKAVLDHHVVVFVGYGADDPPVRYLLEGLDRGEGQADMYAFEQGAPDQVAAKWRDKGVAAIAYPAGDEAGHGALWDTLAEWAQRARSPQGWRQSVIALAAKGPANLQPHQRGQVAHVVSTPAGAEEFSKSDPPPPAEWLCVFDPERRYAWPGWMGIYRKNRVFIDPFHGYGLDSDTVPGKIDPDDYPAKREIPPDAWDAFAANESDRRALKDGNLPAFRGDASMHAPQLPPRLIDIYHWLAKVADQPAAIWWAAHQDGLHPNIRNWIEYTFQHFKKDAPAIIGRAWGYLFEAWKEKNNGVGDSWQELKTTIERDGWDSYAIRQYAALYRPYLTAGPLLLSGPKPPAEKEVFGIGDLLRLKVEYPMHNLPMAPPDEWLLSVVRELRKNLEYALRLETEIGGHGLTNIAPIIPDDSLRINDYGRTHGLSGSVLSFAALFERLIKLDAPSARREFAAWPVEDDTIFARLRIWAGGKPGFLTAEGFAGIILDLGDIAFWDSHHQRDLLLALAQRWNELQDEPRKAIEQRILKGRTTKWDLEENHEYEKWRAWETLVRLQWLADKGCRFSFDLGTEIDRLRQAAPDWRPKVATTAAESLEIRGGWVGTDTGYSALLSEPVGNILAKARELGGRAEDDFLTERKPFKGLSTERPVRALSALTHAARRGEYPQWAWETLLNSEARENDKPKCSALIAARLCRYPDSAISGFIHSVSRWISMKGKHWAPKFPEIFKGILSKLIAVLGSHPAAGESSLVRGSGKQPDWRFEAINAPAGEIAQALFADPRTDGLKRGERLPKEWLAHTEALLSLAGDSRRYALVIFSRQFHWFYFFDPNWTEKHLLSAMEGGDAEDRDAFWSGFLGGGGRINQGLFLRIKPNLLAFAAEQNTFEHEYRQALAAIILSGWGTRDEKTRERLISNKEMRDALLRAGDEFRAGVLWEMKSRTSGHRNELTEQQRGEWEAMLPEFLRDVWPRQKIARPPETSARLCDIAFSNASRLPELAEIILPLLTKIEGRGFYSIRRLLVSEDDVIERHPRQVREILDAVLPDDRTAWPDEAEEILRRIASSPRA</sequence>
<dbReference type="EMBL" id="CAADFL010000187">
    <property type="protein sequence ID" value="VFK11507.1"/>
    <property type="molecule type" value="Genomic_DNA"/>
</dbReference>
<name>A0A450ST73_9GAMM</name>
<protein>
    <submittedName>
        <fullName evidence="2">SIR2-like domain-containing protein</fullName>
    </submittedName>
</protein>
<accession>A0A450ST73</accession>
<dbReference type="AlphaFoldDB" id="A0A450ST73"/>
<dbReference type="InterPro" id="IPR029035">
    <property type="entry name" value="DHS-like_NAD/FAD-binding_dom"/>
</dbReference>
<evidence type="ECO:0000313" key="1">
    <source>
        <dbReference type="EMBL" id="VFJ57004.1"/>
    </source>
</evidence>
<evidence type="ECO:0000313" key="2">
    <source>
        <dbReference type="EMBL" id="VFJ57048.1"/>
    </source>
</evidence>
<dbReference type="SUPFAM" id="SSF52467">
    <property type="entry name" value="DHS-like NAD/FAD-binding domain"/>
    <property type="match status" value="1"/>
</dbReference>
<dbReference type="Pfam" id="PF13289">
    <property type="entry name" value="SIR2_2"/>
    <property type="match status" value="1"/>
</dbReference>